<accession>A0ABT7S2M2</accession>
<protein>
    <recommendedName>
        <fullName evidence="4">Secreted protein</fullName>
    </recommendedName>
</protein>
<evidence type="ECO:0000256" key="1">
    <source>
        <dbReference type="SAM" id="MobiDB-lite"/>
    </source>
</evidence>
<keyword evidence="3" id="KW-1185">Reference proteome</keyword>
<reference evidence="2 3" key="1">
    <citation type="submission" date="2023-06" db="EMBL/GenBank/DDBJ databases">
        <title>Cellulomonas sp. MW9 Whole genome sequence.</title>
        <authorList>
            <person name="Park S."/>
        </authorList>
    </citation>
    <scope>NUCLEOTIDE SEQUENCE [LARGE SCALE GENOMIC DNA]</scope>
    <source>
        <strain evidence="2 3">MW9</strain>
    </source>
</reference>
<organism evidence="2 3">
    <name type="scientific">Cellulomonas edaphi</name>
    <dbReference type="NCBI Taxonomy" id="3053468"/>
    <lineage>
        <taxon>Bacteria</taxon>
        <taxon>Bacillati</taxon>
        <taxon>Actinomycetota</taxon>
        <taxon>Actinomycetes</taxon>
        <taxon>Micrococcales</taxon>
        <taxon>Cellulomonadaceae</taxon>
        <taxon>Cellulomonas</taxon>
    </lineage>
</organism>
<proteinExistence type="predicted"/>
<dbReference type="RefSeq" id="WP_289444284.1">
    <property type="nucleotide sequence ID" value="NZ_JAUCGR010000001.1"/>
</dbReference>
<evidence type="ECO:0000313" key="2">
    <source>
        <dbReference type="EMBL" id="MDM7829860.1"/>
    </source>
</evidence>
<dbReference type="EMBL" id="JAUCGR010000001">
    <property type="protein sequence ID" value="MDM7829860.1"/>
    <property type="molecule type" value="Genomic_DNA"/>
</dbReference>
<gene>
    <name evidence="2" type="ORF">QRT05_00820</name>
</gene>
<feature type="region of interest" description="Disordered" evidence="1">
    <location>
        <begin position="31"/>
        <end position="64"/>
    </location>
</feature>
<name>A0ABT7S2M2_9CELL</name>
<comment type="caution">
    <text evidence="2">The sequence shown here is derived from an EMBL/GenBank/DDBJ whole genome shotgun (WGS) entry which is preliminary data.</text>
</comment>
<evidence type="ECO:0000313" key="3">
    <source>
        <dbReference type="Proteomes" id="UP001321453"/>
    </source>
</evidence>
<evidence type="ECO:0008006" key="4">
    <source>
        <dbReference type="Google" id="ProtNLM"/>
    </source>
</evidence>
<dbReference type="Proteomes" id="UP001321453">
    <property type="component" value="Unassembled WGS sequence"/>
</dbReference>
<sequence>MTTLMTVLTALVILSPLVVLALRSTRWDPVERRRAGSPVPVAPRRVVGSPSLHGSATRAEVGTEVGGAADDVDADARRVALDVAAVAAHEVSASR</sequence>